<gene>
    <name evidence="11 13" type="primary">mtgA</name>
    <name evidence="13" type="ORF">H0484_02585</name>
</gene>
<keyword evidence="5 11" id="KW-0812">Transmembrane</keyword>
<evidence type="ECO:0000256" key="8">
    <source>
        <dbReference type="ARBA" id="ARBA00022989"/>
    </source>
</evidence>
<keyword evidence="4 11" id="KW-0808">Transferase</keyword>
<evidence type="ECO:0000256" key="9">
    <source>
        <dbReference type="ARBA" id="ARBA00023136"/>
    </source>
</evidence>
<evidence type="ECO:0000256" key="5">
    <source>
        <dbReference type="ARBA" id="ARBA00022692"/>
    </source>
</evidence>
<dbReference type="EMBL" id="JACDXW010000001">
    <property type="protein sequence ID" value="MCB5362642.1"/>
    <property type="molecule type" value="Genomic_DNA"/>
</dbReference>
<dbReference type="Pfam" id="PF00912">
    <property type="entry name" value="Transgly"/>
    <property type="match status" value="1"/>
</dbReference>
<protein>
    <recommendedName>
        <fullName evidence="11">Biosynthetic peptidoglycan transglycosylase</fullName>
        <ecNumber evidence="11">2.4.99.28</ecNumber>
    </recommendedName>
    <alternativeName>
        <fullName evidence="11">Glycan polymerase</fullName>
    </alternativeName>
    <alternativeName>
        <fullName evidence="11">Peptidoglycan glycosyltransferase MtgA</fullName>
        <shortName evidence="11">PGT</shortName>
    </alternativeName>
</protein>
<keyword evidence="8 11" id="KW-1133">Transmembrane helix</keyword>
<comment type="catalytic activity">
    <reaction evidence="11">
        <text>[GlcNAc-(1-&gt;4)-Mur2Ac(oyl-L-Ala-gamma-D-Glu-L-Lys-D-Ala-D-Ala)](n)-di-trans,octa-cis-undecaprenyl diphosphate + beta-D-GlcNAc-(1-&gt;4)-Mur2Ac(oyl-L-Ala-gamma-D-Glu-L-Lys-D-Ala-D-Ala)-di-trans,octa-cis-undecaprenyl diphosphate = [GlcNAc-(1-&gt;4)-Mur2Ac(oyl-L-Ala-gamma-D-Glu-L-Lys-D-Ala-D-Ala)](n+1)-di-trans,octa-cis-undecaprenyl diphosphate + di-trans,octa-cis-undecaprenyl diphosphate + H(+)</text>
        <dbReference type="Rhea" id="RHEA:23708"/>
        <dbReference type="Rhea" id="RHEA-COMP:9602"/>
        <dbReference type="Rhea" id="RHEA-COMP:9603"/>
        <dbReference type="ChEBI" id="CHEBI:15378"/>
        <dbReference type="ChEBI" id="CHEBI:58405"/>
        <dbReference type="ChEBI" id="CHEBI:60033"/>
        <dbReference type="ChEBI" id="CHEBI:78435"/>
        <dbReference type="EC" id="2.4.99.28"/>
    </reaction>
</comment>
<reference evidence="13 14" key="1">
    <citation type="submission" date="2020-07" db="EMBL/GenBank/DDBJ databases">
        <title>Pusillimonas sp. nov., isolated from poultry manure in Taiwan.</title>
        <authorList>
            <person name="Lin S.-Y."/>
            <person name="Tang Y.-S."/>
            <person name="Young C.-C."/>
        </authorList>
    </citation>
    <scope>NUCLEOTIDE SEQUENCE [LARGE SCALE GENOMIC DNA]</scope>
    <source>
        <strain evidence="13 14">CC-YST705</strain>
    </source>
</reference>
<dbReference type="InterPro" id="IPR011812">
    <property type="entry name" value="Pep_trsgly"/>
</dbReference>
<evidence type="ECO:0000313" key="13">
    <source>
        <dbReference type="EMBL" id="MCB5362642.1"/>
    </source>
</evidence>
<accession>A0ABS8C9X3</accession>
<keyword evidence="14" id="KW-1185">Reference proteome</keyword>
<keyword evidence="3 11" id="KW-0328">Glycosyltransferase</keyword>
<comment type="pathway">
    <text evidence="11">Cell wall biogenesis; peptidoglycan biosynthesis.</text>
</comment>
<keyword evidence="1 11" id="KW-1003">Cell membrane</keyword>
<evidence type="ECO:0000256" key="6">
    <source>
        <dbReference type="ARBA" id="ARBA00022960"/>
    </source>
</evidence>
<dbReference type="PANTHER" id="PTHR30400:SF0">
    <property type="entry name" value="BIOSYNTHETIC PEPTIDOGLYCAN TRANSGLYCOSYLASE"/>
    <property type="match status" value="1"/>
</dbReference>
<evidence type="ECO:0000313" key="14">
    <source>
        <dbReference type="Proteomes" id="UP000776983"/>
    </source>
</evidence>
<organism evidence="13 14">
    <name type="scientific">Mesopusillimonas faecipullorum</name>
    <dbReference type="NCBI Taxonomy" id="2755040"/>
    <lineage>
        <taxon>Bacteria</taxon>
        <taxon>Pseudomonadati</taxon>
        <taxon>Pseudomonadota</taxon>
        <taxon>Betaproteobacteria</taxon>
        <taxon>Burkholderiales</taxon>
        <taxon>Alcaligenaceae</taxon>
        <taxon>Mesopusillimonas</taxon>
    </lineage>
</organism>
<feature type="domain" description="Glycosyl transferase family 51" evidence="12">
    <location>
        <begin position="61"/>
        <end position="234"/>
    </location>
</feature>
<keyword evidence="7 11" id="KW-0573">Peptidoglycan synthesis</keyword>
<evidence type="ECO:0000256" key="3">
    <source>
        <dbReference type="ARBA" id="ARBA00022676"/>
    </source>
</evidence>
<proteinExistence type="inferred from homology"/>
<dbReference type="InterPro" id="IPR023346">
    <property type="entry name" value="Lysozyme-like_dom_sf"/>
</dbReference>
<evidence type="ECO:0000256" key="4">
    <source>
        <dbReference type="ARBA" id="ARBA00022679"/>
    </source>
</evidence>
<dbReference type="Gene3D" id="1.10.3810.10">
    <property type="entry name" value="Biosynthetic peptidoglycan transglycosylase-like"/>
    <property type="match status" value="1"/>
</dbReference>
<keyword evidence="10 11" id="KW-0961">Cell wall biogenesis/degradation</keyword>
<evidence type="ECO:0000256" key="1">
    <source>
        <dbReference type="ARBA" id="ARBA00022475"/>
    </source>
</evidence>
<name>A0ABS8C9X3_9BURK</name>
<comment type="function">
    <text evidence="11">Peptidoglycan polymerase that catalyzes glycan chain elongation from lipid-linked precursors.</text>
</comment>
<evidence type="ECO:0000259" key="12">
    <source>
        <dbReference type="Pfam" id="PF00912"/>
    </source>
</evidence>
<dbReference type="InterPro" id="IPR001264">
    <property type="entry name" value="Glyco_trans_51"/>
</dbReference>
<dbReference type="EC" id="2.4.99.28" evidence="11"/>
<dbReference type="SUPFAM" id="SSF53955">
    <property type="entry name" value="Lysozyme-like"/>
    <property type="match status" value="1"/>
</dbReference>
<dbReference type="GO" id="GO:0016757">
    <property type="term" value="F:glycosyltransferase activity"/>
    <property type="evidence" value="ECO:0007669"/>
    <property type="project" value="UniProtKB-KW"/>
</dbReference>
<keyword evidence="2 11" id="KW-0997">Cell inner membrane</keyword>
<evidence type="ECO:0000256" key="10">
    <source>
        <dbReference type="ARBA" id="ARBA00023316"/>
    </source>
</evidence>
<evidence type="ECO:0000256" key="7">
    <source>
        <dbReference type="ARBA" id="ARBA00022984"/>
    </source>
</evidence>
<feature type="transmembrane region" description="Helical" evidence="11">
    <location>
        <begin position="12"/>
        <end position="39"/>
    </location>
</feature>
<keyword evidence="9 11" id="KW-0472">Membrane</keyword>
<evidence type="ECO:0000256" key="2">
    <source>
        <dbReference type="ARBA" id="ARBA00022519"/>
    </source>
</evidence>
<evidence type="ECO:0000256" key="11">
    <source>
        <dbReference type="HAMAP-Rule" id="MF_00766"/>
    </source>
</evidence>
<dbReference type="NCBIfam" id="TIGR02070">
    <property type="entry name" value="mono_pep_trsgly"/>
    <property type="match status" value="1"/>
</dbReference>
<dbReference type="InterPro" id="IPR036950">
    <property type="entry name" value="PBP_transglycosylase"/>
</dbReference>
<comment type="similarity">
    <text evidence="11">Belongs to the glycosyltransferase 51 family.</text>
</comment>
<comment type="caution">
    <text evidence="13">The sequence shown here is derived from an EMBL/GenBank/DDBJ whole genome shotgun (WGS) entry which is preliminary data.</text>
</comment>
<keyword evidence="6 11" id="KW-0133">Cell shape</keyword>
<dbReference type="PANTHER" id="PTHR30400">
    <property type="entry name" value="MONOFUNCTIONAL BIOSYNTHETIC PEPTIDOGLYCAN TRANSGLYCOSYLASE"/>
    <property type="match status" value="1"/>
</dbReference>
<dbReference type="HAMAP" id="MF_00766">
    <property type="entry name" value="PGT_MtgA"/>
    <property type="match status" value="1"/>
</dbReference>
<dbReference type="Proteomes" id="UP000776983">
    <property type="component" value="Unassembled WGS sequence"/>
</dbReference>
<sequence>MAIRHWSMGKLVGVASLLALIGFLLYQFGLFVMVLTLTVRDPSSSAFMKASLNTLRQADAQAELKHEWVPYDRISTHLKRAVIASEDANFTNHDGVEWEAIKRAWQYNQRQAEQGGERRRGGSTISQQLAKNLFLSDSRSYWRKGQELIITYMLEAVLSKERILELYLNLAQWGEDVFGAQAAARHYFRTDAGKLGAAQAARLAAMLPNPAFYDRQGGNTAYLRQRANTLMQRMRMVTVP</sequence>
<comment type="subcellular location">
    <subcellularLocation>
        <location evidence="11">Cell inner membrane</location>
        <topology evidence="11">Single-pass membrane protein</topology>
    </subcellularLocation>
</comment>